<dbReference type="EMBL" id="QPIZ01000010">
    <property type="protein sequence ID" value="RCW35294.1"/>
    <property type="molecule type" value="Genomic_DNA"/>
</dbReference>
<dbReference type="PANTHER" id="PTHR35803">
    <property type="entry name" value="GLUCAN 1,4-ALPHA-GLUCOSIDASE SUSB-RELATED"/>
    <property type="match status" value="1"/>
</dbReference>
<evidence type="ECO:0000313" key="10">
    <source>
        <dbReference type="EMBL" id="RCW35294.1"/>
    </source>
</evidence>
<dbReference type="Proteomes" id="UP000252733">
    <property type="component" value="Unassembled WGS sequence"/>
</dbReference>
<feature type="signal peptide" evidence="6">
    <location>
        <begin position="1"/>
        <end position="21"/>
    </location>
</feature>
<evidence type="ECO:0000313" key="11">
    <source>
        <dbReference type="Proteomes" id="UP000252733"/>
    </source>
</evidence>
<dbReference type="AlphaFoldDB" id="A0A2T0XBB3"/>
<dbReference type="Gene3D" id="3.20.20.70">
    <property type="entry name" value="Aldolase class I"/>
    <property type="match status" value="1"/>
</dbReference>
<keyword evidence="3" id="KW-0378">Hydrolase</keyword>
<dbReference type="GO" id="GO:0030246">
    <property type="term" value="F:carbohydrate binding"/>
    <property type="evidence" value="ECO:0007669"/>
    <property type="project" value="InterPro"/>
</dbReference>
<dbReference type="InterPro" id="IPR052720">
    <property type="entry name" value="Glycosyl_hydrolase_97"/>
</dbReference>
<evidence type="ECO:0000256" key="2">
    <source>
        <dbReference type="ARBA" id="ARBA00011245"/>
    </source>
</evidence>
<evidence type="ECO:0000259" key="9">
    <source>
        <dbReference type="Pfam" id="PF14509"/>
    </source>
</evidence>
<keyword evidence="6" id="KW-0732">Signal</keyword>
<reference evidence="10 11" key="1">
    <citation type="submission" date="2018-07" db="EMBL/GenBank/DDBJ databases">
        <title>Freshwater and sediment microbial communities from various areas in North America, analyzing microbe dynamics in response to fracking.</title>
        <authorList>
            <person name="Lamendella R."/>
        </authorList>
    </citation>
    <scope>NUCLEOTIDE SEQUENCE [LARGE SCALE GENOMIC DNA]</scope>
    <source>
        <strain evidence="10 11">160A</strain>
    </source>
</reference>
<dbReference type="OrthoDB" id="1109141at2"/>
<evidence type="ECO:0000256" key="5">
    <source>
        <dbReference type="ARBA" id="ARBA00023295"/>
    </source>
</evidence>
<dbReference type="Gene3D" id="2.70.98.10">
    <property type="match status" value="1"/>
</dbReference>
<accession>A0A2T0XBB3</accession>
<dbReference type="InterPro" id="IPR013785">
    <property type="entry name" value="Aldolase_TIM"/>
</dbReference>
<feature type="domain" description="Glycosyl-hydrolase 97 N-terminal" evidence="8">
    <location>
        <begin position="29"/>
        <end position="293"/>
    </location>
</feature>
<feature type="domain" description="Glycosyl-hydrolase 97 catalytic" evidence="7">
    <location>
        <begin position="311"/>
        <end position="463"/>
    </location>
</feature>
<dbReference type="Pfam" id="PF10566">
    <property type="entry name" value="Glyco_hydro_97"/>
    <property type="match status" value="1"/>
</dbReference>
<dbReference type="Gene3D" id="2.60.40.1180">
    <property type="entry name" value="Golgi alpha-mannosidase II"/>
    <property type="match status" value="1"/>
</dbReference>
<dbReference type="GO" id="GO:0016798">
    <property type="term" value="F:hydrolase activity, acting on glycosyl bonds"/>
    <property type="evidence" value="ECO:0007669"/>
    <property type="project" value="UniProtKB-KW"/>
</dbReference>
<evidence type="ECO:0000256" key="4">
    <source>
        <dbReference type="ARBA" id="ARBA00022837"/>
    </source>
</evidence>
<dbReference type="InterPro" id="IPR014718">
    <property type="entry name" value="GH-type_carb-bd"/>
</dbReference>
<comment type="caution">
    <text evidence="10">The sequence shown here is derived from an EMBL/GenBank/DDBJ whole genome shotgun (WGS) entry which is preliminary data.</text>
</comment>
<feature type="chain" id="PRO_5030056584" evidence="6">
    <location>
        <begin position="22"/>
        <end position="661"/>
    </location>
</feature>
<dbReference type="InterPro" id="IPR029483">
    <property type="entry name" value="GH97_C"/>
</dbReference>
<dbReference type="Pfam" id="PF14509">
    <property type="entry name" value="GH97_C"/>
    <property type="match status" value="1"/>
</dbReference>
<dbReference type="InterPro" id="IPR029486">
    <property type="entry name" value="GH97_N"/>
</dbReference>
<organism evidence="10 11">
    <name type="scientific">Marinilabilia salmonicolor</name>
    <dbReference type="NCBI Taxonomy" id="989"/>
    <lineage>
        <taxon>Bacteria</taxon>
        <taxon>Pseudomonadati</taxon>
        <taxon>Bacteroidota</taxon>
        <taxon>Bacteroidia</taxon>
        <taxon>Marinilabiliales</taxon>
        <taxon>Marinilabiliaceae</taxon>
        <taxon>Marinilabilia</taxon>
    </lineage>
</organism>
<comment type="cofactor">
    <cofactor evidence="1">
        <name>Ca(2+)</name>
        <dbReference type="ChEBI" id="CHEBI:29108"/>
    </cofactor>
</comment>
<gene>
    <name evidence="10" type="ORF">DFO77_11060</name>
</gene>
<keyword evidence="11" id="KW-1185">Reference proteome</keyword>
<evidence type="ECO:0000256" key="6">
    <source>
        <dbReference type="SAM" id="SignalP"/>
    </source>
</evidence>
<evidence type="ECO:0000256" key="3">
    <source>
        <dbReference type="ARBA" id="ARBA00022801"/>
    </source>
</evidence>
<dbReference type="STRING" id="1168289.GCA_000259075_02122"/>
<dbReference type="PANTHER" id="PTHR35803:SF2">
    <property type="entry name" value="RETAINING ALPHA-GALACTOSIDASE"/>
    <property type="match status" value="1"/>
</dbReference>
<keyword evidence="5" id="KW-0326">Glycosidase</keyword>
<sequence length="661" mass="75132">MKKIGVNLLFLMFLLASSAYGKKNEMVEVVSPDGSLKVSIAVTDEITWSLEVNDNLVAGPSAIALEVEDYGIFGEEPVLRNSFPGSRNEIIETSFYKKSKISNQYNELNMIFKGGYSLIFRAYNDGIAYRFVTSIKNEIKIKSEKTEFVFPDASEFYVPYVREPVGRYQVSFESTYDVLKLEEIDADSLIITPLLVKNNDGTSLVVSEADLEDYPGMFLSLNDEATGFEAEYAGYPLEEEQGGHNNLQSYVTKRADFIAKTHGNRAYPWRMVAVGKNDAELLDNDLVYKLASPSRIEDTSWIKPGKVAWDWWNDWNIYNVDFQAGINTETYKYYIDFAAEKGIEYVILDEGWSESTNLLNVIPEIDLQEIVDHANSKGVDIVLWAGWLPLNQKMDEVFEKYSEMGVKGYKIDFMNRDDQKMVNFYYKTAEKAAEYEQFVLFHGAYKPTGLHRTYPNVLTYEGVFGLEQVKWTEYDNFPEYDVTVPYIRMLAGPMDYTPGAMENANRFNWRAVHSDPMSQGTRVHQLAMYVVFDSPFSMLCDNPTNYLREPESVEFIASVPTVFDETVPLAGEIGDYVAVARRKGDTWYVGAMTDWNGRELELDFSFLGDGAYKATVFADGINADRAARDYTKEEITINGDQKLKIEMKSGGGWAAVIEPVR</sequence>
<evidence type="ECO:0000259" key="8">
    <source>
        <dbReference type="Pfam" id="PF14508"/>
    </source>
</evidence>
<protein>
    <submittedName>
        <fullName evidence="10">Alpha-glucosidase</fullName>
    </submittedName>
</protein>
<evidence type="ECO:0000256" key="1">
    <source>
        <dbReference type="ARBA" id="ARBA00001913"/>
    </source>
</evidence>
<proteinExistence type="predicted"/>
<keyword evidence="4" id="KW-0106">Calcium</keyword>
<name>A0A2T0XBB3_9BACT</name>
<dbReference type="InterPro" id="IPR019563">
    <property type="entry name" value="GH97_catalytic"/>
</dbReference>
<dbReference type="SUPFAM" id="SSF51445">
    <property type="entry name" value="(Trans)glycosidases"/>
    <property type="match status" value="1"/>
</dbReference>
<dbReference type="Pfam" id="PF14508">
    <property type="entry name" value="GH97_N"/>
    <property type="match status" value="1"/>
</dbReference>
<dbReference type="InterPro" id="IPR017853">
    <property type="entry name" value="GH"/>
</dbReference>
<comment type="subunit">
    <text evidence="2">Monomer.</text>
</comment>
<evidence type="ECO:0000259" key="7">
    <source>
        <dbReference type="Pfam" id="PF10566"/>
    </source>
</evidence>
<feature type="domain" description="Glycosyl-hydrolase 97 C-terminal oligomerisation" evidence="9">
    <location>
        <begin position="563"/>
        <end position="657"/>
    </location>
</feature>
<dbReference type="RefSeq" id="WP_106154121.1">
    <property type="nucleotide sequence ID" value="NZ_PVTS01000016.1"/>
</dbReference>
<dbReference type="InterPro" id="IPR013780">
    <property type="entry name" value="Glyco_hydro_b"/>
</dbReference>